<dbReference type="EMBL" id="JRLY01000002">
    <property type="protein sequence ID" value="KGO94421.1"/>
    <property type="molecule type" value="Genomic_DNA"/>
</dbReference>
<organism evidence="2 3">
    <name type="scientific">Flavobacterium subsaxonicum WB 4.1-42 = DSM 21790</name>
    <dbReference type="NCBI Taxonomy" id="1121898"/>
    <lineage>
        <taxon>Bacteria</taxon>
        <taxon>Pseudomonadati</taxon>
        <taxon>Bacteroidota</taxon>
        <taxon>Flavobacteriia</taxon>
        <taxon>Flavobacteriales</taxon>
        <taxon>Flavobacteriaceae</taxon>
        <taxon>Flavobacterium</taxon>
    </lineage>
</organism>
<evidence type="ECO:0000313" key="2">
    <source>
        <dbReference type="EMBL" id="KGO94421.1"/>
    </source>
</evidence>
<proteinExistence type="predicted"/>
<dbReference type="RefSeq" id="WP_026990297.1">
    <property type="nucleotide sequence ID" value="NZ_AUGP01000017.1"/>
</dbReference>
<evidence type="ECO:0000313" key="3">
    <source>
        <dbReference type="Proteomes" id="UP000030111"/>
    </source>
</evidence>
<keyword evidence="1" id="KW-0472">Membrane</keyword>
<dbReference type="STRING" id="1121898.GCA_000422725_01415"/>
<feature type="transmembrane region" description="Helical" evidence="1">
    <location>
        <begin position="6"/>
        <end position="24"/>
    </location>
</feature>
<dbReference type="OrthoDB" id="1375524at2"/>
<accession>A0A0A2MS47</accession>
<comment type="caution">
    <text evidence="2">The sequence shown here is derived from an EMBL/GenBank/DDBJ whole genome shotgun (WGS) entry which is preliminary data.</text>
</comment>
<feature type="transmembrane region" description="Helical" evidence="1">
    <location>
        <begin position="85"/>
        <end position="107"/>
    </location>
</feature>
<feature type="transmembrane region" description="Helical" evidence="1">
    <location>
        <begin position="52"/>
        <end position="73"/>
    </location>
</feature>
<protein>
    <recommendedName>
        <fullName evidence="4">DUF1360 domain-containing protein</fullName>
    </recommendedName>
</protein>
<evidence type="ECO:0008006" key="4">
    <source>
        <dbReference type="Google" id="ProtNLM"/>
    </source>
</evidence>
<keyword evidence="3" id="KW-1185">Reference proteome</keyword>
<evidence type="ECO:0000256" key="1">
    <source>
        <dbReference type="SAM" id="Phobius"/>
    </source>
</evidence>
<sequence length="128" mass="15137">MDISTQLFWLFTMALPIGCIAWTVTHEEVFREPREYCVNCSKNGKTLLRRKFFYLFTCEYCFSHYVTVVFLLFTKFQLLLPDWRGYAIAGFALVFVANFYMSIFALLRQAIKKEKTEIEVLQKEVGQD</sequence>
<dbReference type="AlphaFoldDB" id="A0A0A2MS47"/>
<name>A0A0A2MS47_9FLAO</name>
<dbReference type="eggNOG" id="ENOG5032CJG">
    <property type="taxonomic scope" value="Bacteria"/>
</dbReference>
<keyword evidence="1" id="KW-1133">Transmembrane helix</keyword>
<reference evidence="2 3" key="1">
    <citation type="submission" date="2013-09" db="EMBL/GenBank/DDBJ databases">
        <authorList>
            <person name="Zeng Z."/>
            <person name="Chen C."/>
        </authorList>
    </citation>
    <scope>NUCLEOTIDE SEQUENCE [LARGE SCALE GENOMIC DNA]</scope>
    <source>
        <strain evidence="2 3">WB 4.1-42</strain>
    </source>
</reference>
<dbReference type="Proteomes" id="UP000030111">
    <property type="component" value="Unassembled WGS sequence"/>
</dbReference>
<keyword evidence="1" id="KW-0812">Transmembrane</keyword>
<gene>
    <name evidence="2" type="ORF">Q766_05765</name>
</gene>